<feature type="region of interest" description="Disordered" evidence="1">
    <location>
        <begin position="766"/>
        <end position="806"/>
    </location>
</feature>
<protein>
    <submittedName>
        <fullName evidence="2">Uncharacterized protein</fullName>
    </submittedName>
</protein>
<feature type="region of interest" description="Disordered" evidence="1">
    <location>
        <begin position="877"/>
        <end position="897"/>
    </location>
</feature>
<reference evidence="2 3" key="1">
    <citation type="submission" date="2015-01" db="EMBL/GenBank/DDBJ databases">
        <title>The Genome Sequence of Ochroconis gallopava CBS43764.</title>
        <authorList>
            <consortium name="The Broad Institute Genomics Platform"/>
            <person name="Cuomo C."/>
            <person name="de Hoog S."/>
            <person name="Gorbushina A."/>
            <person name="Stielow B."/>
            <person name="Teixiera M."/>
            <person name="Abouelleil A."/>
            <person name="Chapman S.B."/>
            <person name="Priest M."/>
            <person name="Young S.K."/>
            <person name="Wortman J."/>
            <person name="Nusbaum C."/>
            <person name="Birren B."/>
        </authorList>
    </citation>
    <scope>NUCLEOTIDE SEQUENCE [LARGE SCALE GENOMIC DNA]</scope>
    <source>
        <strain evidence="2 3">CBS 43764</strain>
    </source>
</reference>
<evidence type="ECO:0000313" key="2">
    <source>
        <dbReference type="EMBL" id="KIW03362.1"/>
    </source>
</evidence>
<feature type="compositionally biased region" description="Basic and acidic residues" evidence="1">
    <location>
        <begin position="1"/>
        <end position="10"/>
    </location>
</feature>
<name>A0A0D1YRW4_9PEZI</name>
<feature type="compositionally biased region" description="Polar residues" evidence="1">
    <location>
        <begin position="254"/>
        <end position="280"/>
    </location>
</feature>
<keyword evidence="3" id="KW-1185">Reference proteome</keyword>
<feature type="compositionally biased region" description="Polar residues" evidence="1">
    <location>
        <begin position="766"/>
        <end position="792"/>
    </location>
</feature>
<dbReference type="EMBL" id="KN847545">
    <property type="protein sequence ID" value="KIW03362.1"/>
    <property type="molecule type" value="Genomic_DNA"/>
</dbReference>
<dbReference type="HOGENOM" id="CLU_255519_0_0_1"/>
<evidence type="ECO:0000313" key="3">
    <source>
        <dbReference type="Proteomes" id="UP000053259"/>
    </source>
</evidence>
<dbReference type="InParanoid" id="A0A0D1YRW4"/>
<feature type="compositionally biased region" description="Basic and acidic residues" evidence="1">
    <location>
        <begin position="877"/>
        <end position="886"/>
    </location>
</feature>
<accession>A0A0D1YRW4</accession>
<feature type="region of interest" description="Disordered" evidence="1">
    <location>
        <begin position="383"/>
        <end position="413"/>
    </location>
</feature>
<gene>
    <name evidence="2" type="ORF">PV09_05570</name>
</gene>
<feature type="compositionally biased region" description="Basic and acidic residues" evidence="1">
    <location>
        <begin position="91"/>
        <end position="100"/>
    </location>
</feature>
<feature type="region of interest" description="Disordered" evidence="1">
    <location>
        <begin position="1"/>
        <end position="287"/>
    </location>
</feature>
<sequence length="1382" mass="155206">MGQEASRYDETEINDSTRLAHVTRRDHRHSHENHGPSEHAGVGRRGSSELSYTKSHPLSYQIDSSGESREENRSSNKNRKRHKKSKKRRRQEVEHEESQLSERPWTSSPGLSGVVTTEIDARKKHKRRRVLIEDAPSAPELHASHRKKPKNGRHDKLPENQSSPSQKRGHLELETPVLNDSANSLSKPVGAYETREEQHGAFAVDGGIEHLSKRQRKKLKKSQRRHEAVMLSASEADQYGSQPGESTEPVINRSLETVSPNSTSATWWQSVSKNSQSPQGNAHEHDLRQNASKITAENAQVFRDSKTIVPTDVATRSFRTDYAAGELPEPAVQSNSDDLEKHIFKIKKKKKKKKKKPKNKTADDIGTLTAEAHWFESLHESEQFEATESIHPRAQKKSKRRSGQALCSSNASPIGTCDKNVADKSSGHNLEQPAFIANKYPSKSSSAQDDEQTVIEPVGIEKQLAFPKCPENINHAGVGSKLNVELSSSVKSIADSEDLSQIIEPSTRAASMELGEPLDNGQLLAHGGINQASRRSFGETTAKDIALLEPVDVLDARENTLASDCPPSEKSIIQVQSPVANQERRLGWSVDEYDTILSAAIGYLSSKPSNWRKELTFDSIRSTIDENPTLSQWFTEMEKAGIDFDRAELTQVLKSAAPSADFGIVELSTYHASTGNDASNESSAQTDLRSRDLALDYLSEQLLRHPTRGLLPCFQAFQVKQVCEEFGILGALESGTRVPEDPIDTVVQNLSRKENTNDHRKSFLTELSTGGAAQSSDQSKILRSPSKISASETAMGGDTPKLAPRRSQRLTALTKLQVNSTKMSTLNGAQESVFSDTGSLNIPKQPTEDCQVEHLAGDIGFSSNERESFGHEIARWSTEEPNKPESVEDQDDQDGQFNEPNMLGIKAVEEMSSGETFSLSKNGMVVIRVSVSDSPAERDYQRFAKALVLRGIRTGLRRLENAETAPVAVQDAPEIDPSLVEENTVPAETQCDQNDQQTVRPQKPQSKKCSRCGEIARRWYFNKSANMWICPRCYNKDLRESKKPKPIDLRSALGGEYALPEDSILLYELHGKQGRSFEWIQSYLAKRGRLETVHVLSKRYQRLKRFINKFLPPPEGGKIKDKERPPKPDNGKCEMCTNITSKWYFQEKPDDDKHWICNRCYNKESRENKRPPSLAPPTPLPEKPSDKNCQRCSKQPYKWYFDHAAHEWICKACYGRLWREKRKESPIVKPNSRNTEKPVDGKCQKCNQEPKRDKWYFIKDELQWICSPCYERERYKQRISASAEDAVESLGELNGQPQQVTTGNNNTCAPVCATEDSMKSAAEDGTREMPDTVVVESDEAVSEDENQDWDLPENDFVSLNTEERRTTFMARDTSFFRRAGDT</sequence>
<dbReference type="OrthoDB" id="10692576at2759"/>
<proteinExistence type="predicted"/>
<feature type="compositionally biased region" description="Basic residues" evidence="1">
    <location>
        <begin position="21"/>
        <end position="31"/>
    </location>
</feature>
<dbReference type="Proteomes" id="UP000053259">
    <property type="component" value="Unassembled WGS sequence"/>
</dbReference>
<feature type="compositionally biased region" description="Pro residues" evidence="1">
    <location>
        <begin position="1173"/>
        <end position="1182"/>
    </location>
</feature>
<feature type="compositionally biased region" description="Basic residues" evidence="1">
    <location>
        <begin position="213"/>
        <end position="224"/>
    </location>
</feature>
<dbReference type="GeneID" id="27313543"/>
<feature type="region of interest" description="Disordered" evidence="1">
    <location>
        <begin position="1165"/>
        <end position="1188"/>
    </location>
</feature>
<dbReference type="VEuPathDB" id="FungiDB:PV09_05570"/>
<feature type="compositionally biased region" description="Basic residues" evidence="1">
    <location>
        <begin position="76"/>
        <end position="90"/>
    </location>
</feature>
<evidence type="ECO:0000256" key="1">
    <source>
        <dbReference type="SAM" id="MobiDB-lite"/>
    </source>
</evidence>
<feature type="compositionally biased region" description="Basic residues" evidence="1">
    <location>
        <begin position="393"/>
        <end position="402"/>
    </location>
</feature>
<feature type="compositionally biased region" description="Polar residues" evidence="1">
    <location>
        <begin position="48"/>
        <end position="63"/>
    </location>
</feature>
<dbReference type="RefSeq" id="XP_016213231.1">
    <property type="nucleotide sequence ID" value="XM_016359092.1"/>
</dbReference>
<organism evidence="2 3">
    <name type="scientific">Verruconis gallopava</name>
    <dbReference type="NCBI Taxonomy" id="253628"/>
    <lineage>
        <taxon>Eukaryota</taxon>
        <taxon>Fungi</taxon>
        <taxon>Dikarya</taxon>
        <taxon>Ascomycota</taxon>
        <taxon>Pezizomycotina</taxon>
        <taxon>Dothideomycetes</taxon>
        <taxon>Pleosporomycetidae</taxon>
        <taxon>Venturiales</taxon>
        <taxon>Sympoventuriaceae</taxon>
        <taxon>Verruconis</taxon>
    </lineage>
</organism>